<protein>
    <submittedName>
        <fullName evidence="1">Uncharacterized protein</fullName>
    </submittedName>
</protein>
<dbReference type="RefSeq" id="WP_197006247.1">
    <property type="nucleotide sequence ID" value="NZ_BONS01000008.1"/>
</dbReference>
<evidence type="ECO:0000313" key="2">
    <source>
        <dbReference type="Proteomes" id="UP000622552"/>
    </source>
</evidence>
<proteinExistence type="predicted"/>
<dbReference type="Proteomes" id="UP000622552">
    <property type="component" value="Unassembled WGS sequence"/>
</dbReference>
<reference evidence="1" key="1">
    <citation type="submission" date="2020-11" db="EMBL/GenBank/DDBJ databases">
        <title>Sequencing the genomes of 1000 actinobacteria strains.</title>
        <authorList>
            <person name="Klenk H.-P."/>
        </authorList>
    </citation>
    <scope>NUCLEOTIDE SEQUENCE</scope>
    <source>
        <strain evidence="1">DSM 45356</strain>
    </source>
</reference>
<evidence type="ECO:0000313" key="1">
    <source>
        <dbReference type="EMBL" id="MBG6139608.1"/>
    </source>
</evidence>
<sequence length="128" mass="14445">MSEVPVEVEVLTARLGILDTTEPDESGRCAIIGVRIDGPGRIDGLAPDERVTLDWDGIWWTLSGTPWSRVGTWRLVDRRTGHLVNTLPMEDETVSVTLVPGLRYELRPIRRAADLDREVPRWELTRCA</sequence>
<gene>
    <name evidence="1" type="ORF">IW245_005802</name>
</gene>
<name>A0A8J7GFA7_9ACTN</name>
<dbReference type="EMBL" id="JADOUF010000001">
    <property type="protein sequence ID" value="MBG6139608.1"/>
    <property type="molecule type" value="Genomic_DNA"/>
</dbReference>
<organism evidence="1 2">
    <name type="scientific">Longispora fulva</name>
    <dbReference type="NCBI Taxonomy" id="619741"/>
    <lineage>
        <taxon>Bacteria</taxon>
        <taxon>Bacillati</taxon>
        <taxon>Actinomycetota</taxon>
        <taxon>Actinomycetes</taxon>
        <taxon>Micromonosporales</taxon>
        <taxon>Micromonosporaceae</taxon>
        <taxon>Longispora</taxon>
    </lineage>
</organism>
<dbReference type="AlphaFoldDB" id="A0A8J7GFA7"/>
<keyword evidence="2" id="KW-1185">Reference proteome</keyword>
<accession>A0A8J7GFA7</accession>
<comment type="caution">
    <text evidence="1">The sequence shown here is derived from an EMBL/GenBank/DDBJ whole genome shotgun (WGS) entry which is preliminary data.</text>
</comment>